<dbReference type="AlphaFoldDB" id="A0A1I3JTW4"/>
<evidence type="ECO:0000256" key="2">
    <source>
        <dbReference type="SAM" id="Phobius"/>
    </source>
</evidence>
<keyword evidence="2" id="KW-1133">Transmembrane helix</keyword>
<keyword evidence="2" id="KW-0472">Membrane</keyword>
<dbReference type="Proteomes" id="UP000199518">
    <property type="component" value="Unassembled WGS sequence"/>
</dbReference>
<feature type="region of interest" description="Disordered" evidence="1">
    <location>
        <begin position="145"/>
        <end position="183"/>
    </location>
</feature>
<evidence type="ECO:0000256" key="1">
    <source>
        <dbReference type="SAM" id="MobiDB-lite"/>
    </source>
</evidence>
<dbReference type="STRING" id="1576369.SAMN05421753_11112"/>
<keyword evidence="4" id="KW-1185">Reference proteome</keyword>
<dbReference type="RefSeq" id="WP_175517506.1">
    <property type="nucleotide sequence ID" value="NZ_FOQD01000011.1"/>
</dbReference>
<dbReference type="EMBL" id="FOQD01000011">
    <property type="protein sequence ID" value="SFI63701.1"/>
    <property type="molecule type" value="Genomic_DNA"/>
</dbReference>
<evidence type="ECO:0000313" key="4">
    <source>
        <dbReference type="Proteomes" id="UP000199518"/>
    </source>
</evidence>
<name>A0A1I3JTW4_9PLAN</name>
<gene>
    <name evidence="3" type="ORF">SAMN05421753_11112</name>
</gene>
<dbReference type="GO" id="GO:0055085">
    <property type="term" value="P:transmembrane transport"/>
    <property type="evidence" value="ECO:0007669"/>
    <property type="project" value="InterPro"/>
</dbReference>
<sequence>MHPASPGSTHTQKRKSNRVLKVFNHFAKLASTFTGHPAAFGLAVIVVALWGLTGPLFGYSDTWQLVINTSTTIVTFLMVFLIQNTQNRDMAATHIKLDEVIRALQGAHNALLDLEELDEKELEQIRGRYEQLAKVSRKALREGKFDTGCEELEQAPADEDEPSPITQSPPDAASATPAPSEHS</sequence>
<accession>A0A1I3JTW4</accession>
<proteinExistence type="predicted"/>
<evidence type="ECO:0000313" key="3">
    <source>
        <dbReference type="EMBL" id="SFI63701.1"/>
    </source>
</evidence>
<dbReference type="InterPro" id="IPR007251">
    <property type="entry name" value="Iron_permease_Fet4"/>
</dbReference>
<feature type="compositionally biased region" description="Acidic residues" evidence="1">
    <location>
        <begin position="148"/>
        <end position="162"/>
    </location>
</feature>
<keyword evidence="2" id="KW-0812">Transmembrane</keyword>
<reference evidence="4" key="1">
    <citation type="submission" date="2016-10" db="EMBL/GenBank/DDBJ databases">
        <authorList>
            <person name="Varghese N."/>
            <person name="Submissions S."/>
        </authorList>
    </citation>
    <scope>NUCLEOTIDE SEQUENCE [LARGE SCALE GENOMIC DNA]</scope>
    <source>
        <strain evidence="4">DSM 26348</strain>
    </source>
</reference>
<feature type="transmembrane region" description="Helical" evidence="2">
    <location>
        <begin position="63"/>
        <end position="82"/>
    </location>
</feature>
<dbReference type="Pfam" id="PF04120">
    <property type="entry name" value="Iron_permease"/>
    <property type="match status" value="1"/>
</dbReference>
<organism evidence="3 4">
    <name type="scientific">Planctomicrobium piriforme</name>
    <dbReference type="NCBI Taxonomy" id="1576369"/>
    <lineage>
        <taxon>Bacteria</taxon>
        <taxon>Pseudomonadati</taxon>
        <taxon>Planctomycetota</taxon>
        <taxon>Planctomycetia</taxon>
        <taxon>Planctomycetales</taxon>
        <taxon>Planctomycetaceae</taxon>
        <taxon>Planctomicrobium</taxon>
    </lineage>
</organism>
<feature type="compositionally biased region" description="Low complexity" evidence="1">
    <location>
        <begin position="168"/>
        <end position="183"/>
    </location>
</feature>
<protein>
    <submittedName>
        <fullName evidence="3">Low affinity Fe/Cu permease</fullName>
    </submittedName>
</protein>
<feature type="transmembrane region" description="Helical" evidence="2">
    <location>
        <begin position="38"/>
        <end position="57"/>
    </location>
</feature>